<feature type="compositionally biased region" description="Basic residues" evidence="9">
    <location>
        <begin position="221"/>
        <end position="238"/>
    </location>
</feature>
<evidence type="ECO:0000256" key="7">
    <source>
        <dbReference type="ARBA" id="ARBA00025232"/>
    </source>
</evidence>
<keyword evidence="5 8" id="KW-0804">Transcription</keyword>
<evidence type="ECO:0000256" key="8">
    <source>
        <dbReference type="RuleBase" id="RU366044"/>
    </source>
</evidence>
<keyword evidence="6 8" id="KW-0539">Nucleus</keyword>
<proteinExistence type="inferred from homology"/>
<evidence type="ECO:0000256" key="2">
    <source>
        <dbReference type="ARBA" id="ARBA00005249"/>
    </source>
</evidence>
<dbReference type="InterPro" id="IPR011039">
    <property type="entry name" value="TFIIF_interaction"/>
</dbReference>
<sequence>MMKFATGADVDFVKLSQTPVRMERENNLKEYKSAYDIDLMPKYGAGSEYGREQKEEARRKKYGIQIKKYNPEDQPYIMKIGKGKEAKKMKGVREGTITDNTSYYIFTQCADNAFEAIPIEEWYTFSPMIRYKYLNSEEAEEEFNRLRDKTMNLFSVMVRNRVRNEEDKEGGTEEEEKVKAKSKVKKKASDSFFLTEDDELDLDEDDDDDGDDDDNEDSKPKSKGKNKKVAGKSRRTAKHNSDDEAVEESDEGDFDDKEVDYITDSSSEEELEDREKKDTYEEKGVAEEHGLRKLIDSEDESEEEEKKSDKEEEEGEGGENKDKKEKKKDGSDSSSSSSSDSDSDIEKDETLVSAIFMQKQKADRKSPVPDKGASGDSEERKASKRKLESEESSAKKVRTESPSLGASDNSGCHTEDAIRRYLMRKPMTAKEILAKFSNKRLNMTKEQMIATVGSLLKKINPEKKNIHNKMYFMLKKPE</sequence>
<gene>
    <name evidence="10" type="ORF">FSP39_023552</name>
</gene>
<dbReference type="Pfam" id="PF05793">
    <property type="entry name" value="TFIIF_alpha"/>
    <property type="match status" value="1"/>
</dbReference>
<dbReference type="PANTHER" id="PTHR13011:SF0">
    <property type="entry name" value="GENERAL TRANSCRIPTION FACTOR IIF SUBUNIT 1"/>
    <property type="match status" value="1"/>
</dbReference>
<dbReference type="Gene3D" id="1.10.10.10">
    <property type="entry name" value="Winged helix-like DNA-binding domain superfamily/Winged helix DNA-binding domain"/>
    <property type="match status" value="1"/>
</dbReference>
<dbReference type="EMBL" id="VSWD01000010">
    <property type="protein sequence ID" value="KAK3091899.1"/>
    <property type="molecule type" value="Genomic_DNA"/>
</dbReference>
<evidence type="ECO:0000256" key="6">
    <source>
        <dbReference type="ARBA" id="ARBA00023242"/>
    </source>
</evidence>
<comment type="similarity">
    <text evidence="2 8">Belongs to the TFIIF alpha subunit family.</text>
</comment>
<name>A0AA89BV05_PINIB</name>
<feature type="compositionally biased region" description="Basic and acidic residues" evidence="9">
    <location>
        <begin position="318"/>
        <end position="331"/>
    </location>
</feature>
<evidence type="ECO:0000256" key="1">
    <source>
        <dbReference type="ARBA" id="ARBA00004123"/>
    </source>
</evidence>
<dbReference type="InterPro" id="IPR008851">
    <property type="entry name" value="TFIIF-alpha"/>
</dbReference>
<dbReference type="GO" id="GO:0003677">
    <property type="term" value="F:DNA binding"/>
    <property type="evidence" value="ECO:0007669"/>
    <property type="project" value="UniProtKB-KW"/>
</dbReference>
<feature type="compositionally biased region" description="Acidic residues" evidence="9">
    <location>
        <begin position="243"/>
        <end position="258"/>
    </location>
</feature>
<comment type="function">
    <text evidence="7 8">TFIIF is a general transcription initiation factor that binds to RNA polymerase II and helps to recruit it to the initiation complex in collaboration with TFIIB. It promotes transcription elongation.</text>
</comment>
<comment type="caution">
    <text evidence="10">The sequence shown here is derived from an EMBL/GenBank/DDBJ whole genome shotgun (WGS) entry which is preliminary data.</text>
</comment>
<dbReference type="GO" id="GO:0005674">
    <property type="term" value="C:transcription factor TFIIF complex"/>
    <property type="evidence" value="ECO:0007669"/>
    <property type="project" value="TreeGrafter"/>
</dbReference>
<feature type="compositionally biased region" description="Basic and acidic residues" evidence="9">
    <location>
        <begin position="377"/>
        <end position="399"/>
    </location>
</feature>
<accession>A0AA89BV05</accession>
<dbReference type="AlphaFoldDB" id="A0AA89BV05"/>
<feature type="region of interest" description="Disordered" evidence="9">
    <location>
        <begin position="195"/>
        <end position="413"/>
    </location>
</feature>
<evidence type="ECO:0000256" key="3">
    <source>
        <dbReference type="ARBA" id="ARBA00023015"/>
    </source>
</evidence>
<dbReference type="SUPFAM" id="SSF46785">
    <property type="entry name" value="Winged helix' DNA-binding domain"/>
    <property type="match status" value="1"/>
</dbReference>
<reference evidence="10" key="1">
    <citation type="submission" date="2019-08" db="EMBL/GenBank/DDBJ databases">
        <title>The improved chromosome-level genome for the pearl oyster Pinctada fucata martensii using PacBio sequencing and Hi-C.</title>
        <authorList>
            <person name="Zheng Z."/>
        </authorList>
    </citation>
    <scope>NUCLEOTIDE SEQUENCE</scope>
    <source>
        <strain evidence="10">ZZ-2019</strain>
        <tissue evidence="10">Adductor muscle</tissue>
    </source>
</reference>
<feature type="compositionally biased region" description="Acidic residues" evidence="9">
    <location>
        <begin position="195"/>
        <end position="216"/>
    </location>
</feature>
<keyword evidence="3 8" id="KW-0805">Transcription regulation</keyword>
<dbReference type="InterPro" id="IPR036390">
    <property type="entry name" value="WH_DNA-bd_sf"/>
</dbReference>
<feature type="compositionally biased region" description="Polar residues" evidence="9">
    <location>
        <begin position="400"/>
        <end position="412"/>
    </location>
</feature>
<evidence type="ECO:0000313" key="10">
    <source>
        <dbReference type="EMBL" id="KAK3091899.1"/>
    </source>
</evidence>
<protein>
    <recommendedName>
        <fullName evidence="8">Transcription initiation factor IIF subunit alpha</fullName>
    </recommendedName>
</protein>
<comment type="subcellular location">
    <subcellularLocation>
        <location evidence="1 8">Nucleus</location>
    </subcellularLocation>
</comment>
<keyword evidence="4 8" id="KW-0238">DNA-binding</keyword>
<dbReference type="GO" id="GO:0032968">
    <property type="term" value="P:positive regulation of transcription elongation by RNA polymerase II"/>
    <property type="evidence" value="ECO:0007669"/>
    <property type="project" value="InterPro"/>
</dbReference>
<organism evidence="10 11">
    <name type="scientific">Pinctada imbricata</name>
    <name type="common">Atlantic pearl-oyster</name>
    <name type="synonym">Pinctada martensii</name>
    <dbReference type="NCBI Taxonomy" id="66713"/>
    <lineage>
        <taxon>Eukaryota</taxon>
        <taxon>Metazoa</taxon>
        <taxon>Spiralia</taxon>
        <taxon>Lophotrochozoa</taxon>
        <taxon>Mollusca</taxon>
        <taxon>Bivalvia</taxon>
        <taxon>Autobranchia</taxon>
        <taxon>Pteriomorphia</taxon>
        <taxon>Pterioida</taxon>
        <taxon>Pterioidea</taxon>
        <taxon>Pteriidae</taxon>
        <taxon>Pinctada</taxon>
    </lineage>
</organism>
<feature type="compositionally biased region" description="Basic and acidic residues" evidence="9">
    <location>
        <begin position="273"/>
        <end position="296"/>
    </location>
</feature>
<keyword evidence="11" id="KW-1185">Reference proteome</keyword>
<dbReference type="GO" id="GO:0001096">
    <property type="term" value="F:TFIIF-class transcription factor complex binding"/>
    <property type="evidence" value="ECO:0007669"/>
    <property type="project" value="TreeGrafter"/>
</dbReference>
<dbReference type="GO" id="GO:0016251">
    <property type="term" value="F:RNA polymerase II general transcription initiation factor activity"/>
    <property type="evidence" value="ECO:0007669"/>
    <property type="project" value="TreeGrafter"/>
</dbReference>
<dbReference type="PANTHER" id="PTHR13011">
    <property type="entry name" value="TFIIF-ALPHA"/>
    <property type="match status" value="1"/>
</dbReference>
<evidence type="ECO:0000256" key="5">
    <source>
        <dbReference type="ARBA" id="ARBA00023163"/>
    </source>
</evidence>
<evidence type="ECO:0000313" key="11">
    <source>
        <dbReference type="Proteomes" id="UP001186944"/>
    </source>
</evidence>
<dbReference type="GO" id="GO:0006367">
    <property type="term" value="P:transcription initiation at RNA polymerase II promoter"/>
    <property type="evidence" value="ECO:0007669"/>
    <property type="project" value="InterPro"/>
</dbReference>
<dbReference type="Proteomes" id="UP001186944">
    <property type="component" value="Unassembled WGS sequence"/>
</dbReference>
<evidence type="ECO:0000256" key="9">
    <source>
        <dbReference type="SAM" id="MobiDB-lite"/>
    </source>
</evidence>
<dbReference type="InterPro" id="IPR036388">
    <property type="entry name" value="WH-like_DNA-bd_sf"/>
</dbReference>
<dbReference type="SUPFAM" id="SSF50916">
    <property type="entry name" value="Rap30/74 interaction domains"/>
    <property type="match status" value="1"/>
</dbReference>
<evidence type="ECO:0000256" key="4">
    <source>
        <dbReference type="ARBA" id="ARBA00023125"/>
    </source>
</evidence>